<dbReference type="AlphaFoldDB" id="A0A1B1AKN0"/>
<dbReference type="NCBIfam" id="NF002481">
    <property type="entry name" value="PRK01747.1-2"/>
    <property type="match status" value="1"/>
</dbReference>
<evidence type="ECO:0000256" key="7">
    <source>
        <dbReference type="ARBA" id="ARBA00022827"/>
    </source>
</evidence>
<dbReference type="SUPFAM" id="SSF51905">
    <property type="entry name" value="FAD/NAD(P)-binding domain"/>
    <property type="match status" value="1"/>
</dbReference>
<feature type="region of interest" description="FAD-dependent cmnm(5)s(2)U34 oxidoreductase" evidence="10">
    <location>
        <begin position="258"/>
        <end position="619"/>
    </location>
</feature>
<evidence type="ECO:0000256" key="8">
    <source>
        <dbReference type="ARBA" id="ARBA00023002"/>
    </source>
</evidence>
<comment type="similarity">
    <text evidence="10">In the C-terminal section; belongs to the DAO family.</text>
</comment>
<dbReference type="Pfam" id="PF01266">
    <property type="entry name" value="DAO"/>
    <property type="match status" value="1"/>
</dbReference>
<dbReference type="InterPro" id="IPR023032">
    <property type="entry name" value="tRNA_MAMT_biosynth_bifunc_MnmC"/>
</dbReference>
<evidence type="ECO:0000256" key="10">
    <source>
        <dbReference type="HAMAP-Rule" id="MF_01102"/>
    </source>
</evidence>
<dbReference type="PANTHER" id="PTHR13847:SF283">
    <property type="entry name" value="TRNA 5-METHYLAMINOMETHYL-2-THIOURIDINE BIOSYNTHESIS BIFUNCTIONAL PROTEIN MNMC"/>
    <property type="match status" value="1"/>
</dbReference>
<protein>
    <recommendedName>
        <fullName evidence="10">tRNA 5-methylaminomethyl-2-thiouridine biosynthesis bifunctional protein MnmC</fullName>
        <shortName evidence="10">tRNA mnm(5)s(2)U biosynthesis bifunctional protein</shortName>
    </recommendedName>
    <domain>
        <recommendedName>
            <fullName evidence="10">tRNA (mnm(5)s(2)U34)-methyltransferase</fullName>
            <ecNumber evidence="10">2.1.1.61</ecNumber>
        </recommendedName>
    </domain>
    <domain>
        <recommendedName>
            <fullName evidence="10">FAD-dependent cmnm(5)s(2)U34 oxidoreductase</fullName>
            <ecNumber evidence="10">1.5.-.-</ecNumber>
        </recommendedName>
    </domain>
</protein>
<keyword evidence="3 10" id="KW-0285">Flavoprotein</keyword>
<evidence type="ECO:0000256" key="6">
    <source>
        <dbReference type="ARBA" id="ARBA00022694"/>
    </source>
</evidence>
<dbReference type="GO" id="GO:0005737">
    <property type="term" value="C:cytoplasm"/>
    <property type="evidence" value="ECO:0007669"/>
    <property type="project" value="UniProtKB-SubCell"/>
</dbReference>
<dbReference type="EC" id="1.5.-.-" evidence="10"/>
<evidence type="ECO:0000256" key="2">
    <source>
        <dbReference type="ARBA" id="ARBA00022603"/>
    </source>
</evidence>
<organism evidence="13 14">
    <name type="scientific">Candidatus Viadribacter manganicus</name>
    <dbReference type="NCBI Taxonomy" id="1759059"/>
    <lineage>
        <taxon>Bacteria</taxon>
        <taxon>Pseudomonadati</taxon>
        <taxon>Pseudomonadota</taxon>
        <taxon>Alphaproteobacteria</taxon>
        <taxon>Hyphomonadales</taxon>
        <taxon>Hyphomonadaceae</taxon>
        <taxon>Candidatus Viadribacter</taxon>
    </lineage>
</organism>
<gene>
    <name evidence="10" type="primary">mnmC</name>
    <name evidence="13" type="ORF">ATE48_14860</name>
</gene>
<dbReference type="NCBIfam" id="TIGR03197">
    <property type="entry name" value="MnmC_Cterm"/>
    <property type="match status" value="1"/>
</dbReference>
<dbReference type="GO" id="GO:0002097">
    <property type="term" value="P:tRNA wobble base modification"/>
    <property type="evidence" value="ECO:0007669"/>
    <property type="project" value="UniProtKB-UniRule"/>
</dbReference>
<evidence type="ECO:0000259" key="11">
    <source>
        <dbReference type="Pfam" id="PF01266"/>
    </source>
</evidence>
<dbReference type="RefSeq" id="WP_066772814.1">
    <property type="nucleotide sequence ID" value="NZ_CP013244.1"/>
</dbReference>
<dbReference type="Gene3D" id="3.30.9.10">
    <property type="entry name" value="D-Amino Acid Oxidase, subunit A, domain 2"/>
    <property type="match status" value="1"/>
</dbReference>
<comment type="function">
    <text evidence="10">Catalyzes the last two steps in the biosynthesis of 5-methylaminomethyl-2-thiouridine (mnm(5)s(2)U) at the wobble position (U34) in tRNA. Catalyzes the FAD-dependent demodification of cmnm(5)s(2)U34 to nm(5)s(2)U34, followed by the transfer of a methyl group from S-adenosyl-L-methionine to nm(5)s(2)U34, to form mnm(5)s(2)U34.</text>
</comment>
<keyword evidence="14" id="KW-1185">Reference proteome</keyword>
<evidence type="ECO:0000259" key="12">
    <source>
        <dbReference type="Pfam" id="PF05430"/>
    </source>
</evidence>
<comment type="cofactor">
    <cofactor evidence="10">
        <name>FAD</name>
        <dbReference type="ChEBI" id="CHEBI:57692"/>
    </cofactor>
</comment>
<evidence type="ECO:0000313" key="14">
    <source>
        <dbReference type="Proteomes" id="UP000092498"/>
    </source>
</evidence>
<name>A0A1B1AKN0_9PROT</name>
<dbReference type="InterPro" id="IPR036188">
    <property type="entry name" value="FAD/NAD-bd_sf"/>
</dbReference>
<keyword evidence="6 10" id="KW-0819">tRNA processing</keyword>
<dbReference type="OrthoDB" id="9786494at2"/>
<comment type="similarity">
    <text evidence="10">In the N-terminal section; belongs to the methyltransferase superfamily. tRNA (mnm(5)s(2)U34)-methyltransferase family.</text>
</comment>
<comment type="catalytic activity">
    <reaction evidence="10">
        <text>5-aminomethyl-2-thiouridine(34) in tRNA + S-adenosyl-L-methionine = 5-methylaminomethyl-2-thiouridine(34) in tRNA + S-adenosyl-L-homocysteine + H(+)</text>
        <dbReference type="Rhea" id="RHEA:19569"/>
        <dbReference type="Rhea" id="RHEA-COMP:10195"/>
        <dbReference type="Rhea" id="RHEA-COMP:10197"/>
        <dbReference type="ChEBI" id="CHEBI:15378"/>
        <dbReference type="ChEBI" id="CHEBI:57856"/>
        <dbReference type="ChEBI" id="CHEBI:59789"/>
        <dbReference type="ChEBI" id="CHEBI:74454"/>
        <dbReference type="ChEBI" id="CHEBI:74455"/>
        <dbReference type="EC" id="2.1.1.61"/>
    </reaction>
</comment>
<reference evidence="13 14" key="1">
    <citation type="submission" date="2015-11" db="EMBL/GenBank/DDBJ databases">
        <title>Whole-Genome Sequence of Candidatus Oderbacter manganicum from the National Park Lower Oder Valley, Germany.</title>
        <authorList>
            <person name="Braun B."/>
            <person name="Liere K."/>
            <person name="Szewzyk U."/>
        </authorList>
    </citation>
    <scope>NUCLEOTIDE SEQUENCE [LARGE SCALE GENOMIC DNA]</scope>
    <source>
        <strain evidence="13 14">OTSz_A_272</strain>
    </source>
</reference>
<dbReference type="STRING" id="1759059.ATE48_14860"/>
<dbReference type="KEGG" id="cbot:ATE48_14860"/>
<keyword evidence="8 10" id="KW-0560">Oxidoreductase</keyword>
<evidence type="ECO:0000256" key="9">
    <source>
        <dbReference type="ARBA" id="ARBA00023268"/>
    </source>
</evidence>
<keyword evidence="4 10" id="KW-0808">Transferase</keyword>
<dbReference type="Pfam" id="PF05430">
    <property type="entry name" value="Methyltransf_30"/>
    <property type="match status" value="1"/>
</dbReference>
<feature type="domain" description="MnmC-like methyltransferase" evidence="12">
    <location>
        <begin position="113"/>
        <end position="232"/>
    </location>
</feature>
<keyword evidence="2 10" id="KW-0489">Methyltransferase</keyword>
<dbReference type="Gene3D" id="3.40.50.150">
    <property type="entry name" value="Vaccinia Virus protein VP39"/>
    <property type="match status" value="1"/>
</dbReference>
<dbReference type="Gene3D" id="3.50.50.60">
    <property type="entry name" value="FAD/NAD(P)-binding domain"/>
    <property type="match status" value="1"/>
</dbReference>
<keyword evidence="7 10" id="KW-0274">FAD</keyword>
<keyword evidence="9 10" id="KW-0511">Multifunctional enzyme</keyword>
<dbReference type="GO" id="GO:0050660">
    <property type="term" value="F:flavin adenine dinucleotide binding"/>
    <property type="evidence" value="ECO:0007669"/>
    <property type="project" value="UniProtKB-UniRule"/>
</dbReference>
<dbReference type="FunCoup" id="A0A1B1AKN0">
    <property type="interactions" value="60"/>
</dbReference>
<dbReference type="InParanoid" id="A0A1B1AKN0"/>
<dbReference type="Proteomes" id="UP000092498">
    <property type="component" value="Chromosome"/>
</dbReference>
<dbReference type="InterPro" id="IPR008471">
    <property type="entry name" value="MnmC-like_methylTransf"/>
</dbReference>
<feature type="domain" description="FAD dependent oxidoreductase" evidence="11">
    <location>
        <begin position="254"/>
        <end position="588"/>
    </location>
</feature>
<keyword evidence="1 10" id="KW-0963">Cytoplasm</keyword>
<keyword evidence="5 10" id="KW-0949">S-adenosyl-L-methionine</keyword>
<dbReference type="GO" id="GO:0032259">
    <property type="term" value="P:methylation"/>
    <property type="evidence" value="ECO:0007669"/>
    <property type="project" value="UniProtKB-KW"/>
</dbReference>
<sequence length="619" mass="65724">MPRLPPAPELQWSEDFTSLRATAFDDIYFSKDGGLAEADAVFLAGTGLPERWQNRDRFALCELGFGTGLNILALWRAWKKTRLPHAQLHISSIESFPLARDDAARVLRAFPGVSELAEQLLARWPVRAYAPQRLWFPEDGLSLTLLTGDAETVLGGLTGAFDAWFLDGFAPARNPGMWSPALFEHIARLSAPGARAATFTVAGDVRRGLEAVGFTAEKKPGFAKKRERLEATWPVEALPQPRGIYPFVAINPKRVAVLGAGIAGASVAQALTRRGIEVVVLEAARGLGAGASGNPAGLVMPRLDRAGALSEVYLASYLHAVAAYEAMGVLEACGVEQRARDGGEDALADLLDDPPLPADWFSRLPSGAALHARAGMVRPQAAIKRMLEGATLITESPVQRLDREGEGWIVRALDGRALLKADAVVLACGAALTQFEPAAFLPIALSSGQIEWGEGAPPTHALTHGSYVAPFDGGVLFGATFDKTPAPPADARARNLSALRDLAPDVAANVDEASLHSRASERATTPDRAPIAGLLPDAPAWLAQYADLAHGRAVTTSQAPPAHSGVYVIGGLGARGLTLAPLLGEVIASEMCNEPGLLSQLARDAIHPARFLHRALKRR</sequence>
<dbReference type="InterPro" id="IPR029063">
    <property type="entry name" value="SAM-dependent_MTases_sf"/>
</dbReference>
<dbReference type="InterPro" id="IPR006076">
    <property type="entry name" value="FAD-dep_OxRdtase"/>
</dbReference>
<dbReference type="InterPro" id="IPR017610">
    <property type="entry name" value="tRNA_S-uridine_synth_MnmC_C"/>
</dbReference>
<evidence type="ECO:0000313" key="13">
    <source>
        <dbReference type="EMBL" id="ANP47105.1"/>
    </source>
</evidence>
<dbReference type="GO" id="GO:0004808">
    <property type="term" value="F:tRNA (5-methylaminomethyl-2-thiouridylate)(34)-methyltransferase activity"/>
    <property type="evidence" value="ECO:0007669"/>
    <property type="project" value="UniProtKB-EC"/>
</dbReference>
<comment type="subcellular location">
    <subcellularLocation>
        <location evidence="10">Cytoplasm</location>
    </subcellularLocation>
</comment>
<dbReference type="InterPro" id="IPR047785">
    <property type="entry name" value="tRNA_MNMC2"/>
</dbReference>
<accession>A0A1B1AKN0</accession>
<dbReference type="EC" id="2.1.1.61" evidence="10"/>
<evidence type="ECO:0000256" key="5">
    <source>
        <dbReference type="ARBA" id="ARBA00022691"/>
    </source>
</evidence>
<dbReference type="EMBL" id="CP013244">
    <property type="protein sequence ID" value="ANP47105.1"/>
    <property type="molecule type" value="Genomic_DNA"/>
</dbReference>
<feature type="region of interest" description="tRNA (mnm(5)s(2)U34)-methyltransferase" evidence="10">
    <location>
        <begin position="1"/>
        <end position="234"/>
    </location>
</feature>
<dbReference type="GO" id="GO:0016645">
    <property type="term" value="F:oxidoreductase activity, acting on the CH-NH group of donors"/>
    <property type="evidence" value="ECO:0007669"/>
    <property type="project" value="InterPro"/>
</dbReference>
<evidence type="ECO:0000256" key="3">
    <source>
        <dbReference type="ARBA" id="ARBA00022630"/>
    </source>
</evidence>
<evidence type="ECO:0000256" key="4">
    <source>
        <dbReference type="ARBA" id="ARBA00022679"/>
    </source>
</evidence>
<evidence type="ECO:0000256" key="1">
    <source>
        <dbReference type="ARBA" id="ARBA00022490"/>
    </source>
</evidence>
<dbReference type="PANTHER" id="PTHR13847">
    <property type="entry name" value="SARCOSINE DEHYDROGENASE-RELATED"/>
    <property type="match status" value="1"/>
</dbReference>
<dbReference type="NCBIfam" id="NF033855">
    <property type="entry name" value="tRNA_MNMC2"/>
    <property type="match status" value="1"/>
</dbReference>
<proteinExistence type="inferred from homology"/>
<dbReference type="HAMAP" id="MF_01102">
    <property type="entry name" value="MnmC"/>
    <property type="match status" value="1"/>
</dbReference>
<dbReference type="SUPFAM" id="SSF53335">
    <property type="entry name" value="S-adenosyl-L-methionine-dependent methyltransferases"/>
    <property type="match status" value="1"/>
</dbReference>